<evidence type="ECO:0000256" key="1">
    <source>
        <dbReference type="SAM" id="SignalP"/>
    </source>
</evidence>
<protein>
    <recommendedName>
        <fullName evidence="4">DUF3299 domain-containing protein</fullName>
    </recommendedName>
</protein>
<name>H0UIY4_9BACT</name>
<dbReference type="EMBL" id="CM001376">
    <property type="protein sequence ID" value="EHM12778.1"/>
    <property type="molecule type" value="Genomic_DNA"/>
</dbReference>
<accession>H0UIY4</accession>
<dbReference type="Proteomes" id="UP000003806">
    <property type="component" value="Chromosome"/>
</dbReference>
<reference evidence="2 3" key="1">
    <citation type="submission" date="2011-11" db="EMBL/GenBank/DDBJ databases">
        <title>The Noncontiguous Finished genome of Jonquetella anthropi DSM 22815.</title>
        <authorList>
            <consortium name="US DOE Joint Genome Institute (JGI-PGF)"/>
            <person name="Lucas S."/>
            <person name="Copeland A."/>
            <person name="Lapidus A."/>
            <person name="Glavina del Rio T."/>
            <person name="Dalin E."/>
            <person name="Tice H."/>
            <person name="Bruce D."/>
            <person name="Goodwin L."/>
            <person name="Pitluck S."/>
            <person name="Peters L."/>
            <person name="Mikhailova N."/>
            <person name="Held B."/>
            <person name="Kyrpides N."/>
            <person name="Mavromatis K."/>
            <person name="Ivanova N."/>
            <person name="Markowitz V."/>
            <person name="Cheng J.-F."/>
            <person name="Hugenholtz P."/>
            <person name="Woyke T."/>
            <person name="Wu D."/>
            <person name="Gronow S."/>
            <person name="Wellnitz S."/>
            <person name="Brambilla E."/>
            <person name="Klenk H.-P."/>
            <person name="Eisen J.A."/>
        </authorList>
    </citation>
    <scope>NUCLEOTIDE SEQUENCE [LARGE SCALE GENOMIC DNA]</scope>
    <source>
        <strain evidence="2 3">DSM 22815</strain>
    </source>
</reference>
<dbReference type="Gene3D" id="2.40.50.870">
    <property type="entry name" value="Protein of unknown function (DUF3299)"/>
    <property type="match status" value="1"/>
</dbReference>
<feature type="signal peptide" evidence="1">
    <location>
        <begin position="1"/>
        <end position="28"/>
    </location>
</feature>
<keyword evidence="3" id="KW-1185">Reference proteome</keyword>
<dbReference type="STRING" id="885272.JonanDRAFT_0359"/>
<dbReference type="RefSeq" id="WP_008522544.1">
    <property type="nucleotide sequence ID" value="NZ_CM001376.1"/>
</dbReference>
<evidence type="ECO:0008006" key="4">
    <source>
        <dbReference type="Google" id="ProtNLM"/>
    </source>
</evidence>
<gene>
    <name evidence="2" type="ORF">JonanDRAFT_0359</name>
</gene>
<dbReference type="OrthoDB" id="2583024at2"/>
<dbReference type="HOGENOM" id="CLU_113618_0_0_0"/>
<proteinExistence type="predicted"/>
<keyword evidence="1" id="KW-0732">Signal</keyword>
<evidence type="ECO:0000313" key="3">
    <source>
        <dbReference type="Proteomes" id="UP000003806"/>
    </source>
</evidence>
<dbReference type="eggNOG" id="ENOG50301ES">
    <property type="taxonomic scope" value="Bacteria"/>
</dbReference>
<evidence type="ECO:0000313" key="2">
    <source>
        <dbReference type="EMBL" id="EHM12778.1"/>
    </source>
</evidence>
<dbReference type="AlphaFoldDB" id="H0UIY4"/>
<organism evidence="2 3">
    <name type="scientific">Jonquetella anthropi DSM 22815</name>
    <dbReference type="NCBI Taxonomy" id="885272"/>
    <lineage>
        <taxon>Bacteria</taxon>
        <taxon>Thermotogati</taxon>
        <taxon>Synergistota</taxon>
        <taxon>Synergistia</taxon>
        <taxon>Synergistales</taxon>
        <taxon>Dethiosulfovibrionaceae</taxon>
        <taxon>Jonquetella</taxon>
    </lineage>
</organism>
<feature type="chain" id="PRO_5003541899" description="DUF3299 domain-containing protein" evidence="1">
    <location>
        <begin position="29"/>
        <end position="157"/>
    </location>
</feature>
<sequence>MVRFQNPFGRGVLSLLCLFSLSAGLASGAFSQESGGLLEFSQVYSGASSLGLELSPKAQALNGKTVSMQGFMAPPLKPSLRFFVLTKVPMSICPFCSSDADWPDNIVLVYLSKPARALPFDQQIKVTGRLELGNAMDEETGFISLVRIYANQMEALE</sequence>